<dbReference type="SUPFAM" id="SSF55874">
    <property type="entry name" value="ATPase domain of HSP90 chaperone/DNA topoisomerase II/histidine kinase"/>
    <property type="match status" value="1"/>
</dbReference>
<dbReference type="Gene3D" id="3.30.565.10">
    <property type="entry name" value="Histidine kinase-like ATPase, C-terminal domain"/>
    <property type="match status" value="1"/>
</dbReference>
<evidence type="ECO:0000313" key="7">
    <source>
        <dbReference type="EMBL" id="AFZ18053.1"/>
    </source>
</evidence>
<dbReference type="CDD" id="cd00082">
    <property type="entry name" value="HisKA"/>
    <property type="match status" value="1"/>
</dbReference>
<dbReference type="Pfam" id="PF00512">
    <property type="entry name" value="HisKA"/>
    <property type="match status" value="1"/>
</dbReference>
<name>K9WCV8_9CYAN</name>
<dbReference type="EMBL" id="CP003630">
    <property type="protein sequence ID" value="AFZ18053.1"/>
    <property type="molecule type" value="Genomic_DNA"/>
</dbReference>
<dbReference type="InterPro" id="IPR036890">
    <property type="entry name" value="HATPase_C_sf"/>
</dbReference>
<dbReference type="STRING" id="1173027.Mic7113_2239"/>
<evidence type="ECO:0000256" key="5">
    <source>
        <dbReference type="ARBA" id="ARBA00023012"/>
    </source>
</evidence>
<dbReference type="HOGENOM" id="CLU_040649_0_0_3"/>
<evidence type="ECO:0000313" key="8">
    <source>
        <dbReference type="Proteomes" id="UP000010471"/>
    </source>
</evidence>
<keyword evidence="8" id="KW-1185">Reference proteome</keyword>
<evidence type="ECO:0000256" key="4">
    <source>
        <dbReference type="ARBA" id="ARBA00022777"/>
    </source>
</evidence>
<keyword evidence="5" id="KW-0902">Two-component regulatory system</keyword>
<proteinExistence type="predicted"/>
<gene>
    <name evidence="7" type="ORF">Mic7113_2239</name>
</gene>
<evidence type="ECO:0000256" key="2">
    <source>
        <dbReference type="ARBA" id="ARBA00012438"/>
    </source>
</evidence>
<dbReference type="GO" id="GO:0000155">
    <property type="term" value="F:phosphorelay sensor kinase activity"/>
    <property type="evidence" value="ECO:0007669"/>
    <property type="project" value="InterPro"/>
</dbReference>
<evidence type="ECO:0000256" key="1">
    <source>
        <dbReference type="ARBA" id="ARBA00000085"/>
    </source>
</evidence>
<dbReference type="PATRIC" id="fig|1173027.3.peg.2442"/>
<dbReference type="PROSITE" id="PS50109">
    <property type="entry name" value="HIS_KIN"/>
    <property type="match status" value="1"/>
</dbReference>
<dbReference type="Gene3D" id="1.10.287.130">
    <property type="match status" value="1"/>
</dbReference>
<keyword evidence="4 7" id="KW-0418">Kinase</keyword>
<dbReference type="InterPro" id="IPR036097">
    <property type="entry name" value="HisK_dim/P_sf"/>
</dbReference>
<dbReference type="RefSeq" id="WP_015182205.1">
    <property type="nucleotide sequence ID" value="NC_019738.1"/>
</dbReference>
<evidence type="ECO:0000259" key="6">
    <source>
        <dbReference type="PROSITE" id="PS50109"/>
    </source>
</evidence>
<organism evidence="7 8">
    <name type="scientific">Allocoleopsis franciscana PCC 7113</name>
    <dbReference type="NCBI Taxonomy" id="1173027"/>
    <lineage>
        <taxon>Bacteria</taxon>
        <taxon>Bacillati</taxon>
        <taxon>Cyanobacteriota</taxon>
        <taxon>Cyanophyceae</taxon>
        <taxon>Coleofasciculales</taxon>
        <taxon>Coleofasciculaceae</taxon>
        <taxon>Allocoleopsis</taxon>
        <taxon>Allocoleopsis franciscana</taxon>
    </lineage>
</organism>
<accession>K9WCV8</accession>
<comment type="catalytic activity">
    <reaction evidence="1">
        <text>ATP + protein L-histidine = ADP + protein N-phospho-L-histidine.</text>
        <dbReference type="EC" id="2.7.13.3"/>
    </reaction>
</comment>
<keyword evidence="3" id="KW-0597">Phosphoprotein</keyword>
<dbReference type="Proteomes" id="UP000010471">
    <property type="component" value="Chromosome"/>
</dbReference>
<sequence>MVQKWLLPSISEVLAHKEQIGLDANVAPENGRVPGMCNTHPGTNRRGERGRALAQQEVAAAKAQREWQSAIATLEPLLLQTLAPSGSDGDDCDPLSLQGLVLAGPVPVLSHPELLGRFKTGIFTSDTYKALAWMPFQLPPATTEPCQLADNTAYELPLVPADPLASEQFCLVFTPHFSLVMVVGEDLAGTPAFQFSFDPEDIQQAWTALRLRMLLTTPHQLSQLESLIEQFAPKPPDYRIVMNFGRQLLQNLPEPPETEKVQTIPITSTDSNVQVEPFQPQDDTFQSNRRWEPIMKKEERGVSKISNPHEITADVELLKALTHEIRTPLTTIRTLTKLLLKRRDLAPEVIRRLEIIDHECTEQINRMELIFRAAELETTTVKQVSVNLTSMSLAQVFEHSIPRWQKQAARRNLTLDVVLPQKLPTVVSNPAMLDQVLTGLVENFTRSLPAGGHIQVQVTPAGDQLKLQFQSQPDPESNDNSNNSANFSCSTLKSLGQLLMFQPETGSLSLNLSVTKHLFQALGGKLIVRQRPQEGEVMTIFLPLEVTDTHLCNQKEILA</sequence>
<dbReference type="OrthoDB" id="537027at2"/>
<dbReference type="SMART" id="SM00388">
    <property type="entry name" value="HisKA"/>
    <property type="match status" value="1"/>
</dbReference>
<keyword evidence="4 7" id="KW-0808">Transferase</keyword>
<feature type="domain" description="Histidine kinase" evidence="6">
    <location>
        <begin position="320"/>
        <end position="546"/>
    </location>
</feature>
<dbReference type="InterPro" id="IPR005467">
    <property type="entry name" value="His_kinase_dom"/>
</dbReference>
<dbReference type="PANTHER" id="PTHR43547:SF2">
    <property type="entry name" value="HYBRID SIGNAL TRANSDUCTION HISTIDINE KINASE C"/>
    <property type="match status" value="1"/>
</dbReference>
<dbReference type="PANTHER" id="PTHR43547">
    <property type="entry name" value="TWO-COMPONENT HISTIDINE KINASE"/>
    <property type="match status" value="1"/>
</dbReference>
<protein>
    <recommendedName>
        <fullName evidence="2">histidine kinase</fullName>
        <ecNumber evidence="2">2.7.13.3</ecNumber>
    </recommendedName>
</protein>
<dbReference type="KEGG" id="mic:Mic7113_2239"/>
<dbReference type="InterPro" id="IPR003661">
    <property type="entry name" value="HisK_dim/P_dom"/>
</dbReference>
<dbReference type="AlphaFoldDB" id="K9WCV8"/>
<dbReference type="eggNOG" id="COG2205">
    <property type="taxonomic scope" value="Bacteria"/>
</dbReference>
<evidence type="ECO:0000256" key="3">
    <source>
        <dbReference type="ARBA" id="ARBA00022553"/>
    </source>
</evidence>
<dbReference type="SUPFAM" id="SSF47384">
    <property type="entry name" value="Homodimeric domain of signal transducing histidine kinase"/>
    <property type="match status" value="1"/>
</dbReference>
<reference evidence="7 8" key="1">
    <citation type="submission" date="2012-06" db="EMBL/GenBank/DDBJ databases">
        <title>Finished chromosome of genome of Microcoleus sp. PCC 7113.</title>
        <authorList>
            <consortium name="US DOE Joint Genome Institute"/>
            <person name="Gugger M."/>
            <person name="Coursin T."/>
            <person name="Rippka R."/>
            <person name="Tandeau De Marsac N."/>
            <person name="Huntemann M."/>
            <person name="Wei C.-L."/>
            <person name="Han J."/>
            <person name="Detter J.C."/>
            <person name="Han C."/>
            <person name="Tapia R."/>
            <person name="Chen A."/>
            <person name="Kyrpides N."/>
            <person name="Mavromatis K."/>
            <person name="Markowitz V."/>
            <person name="Szeto E."/>
            <person name="Ivanova N."/>
            <person name="Pagani I."/>
            <person name="Pati A."/>
            <person name="Goodwin L."/>
            <person name="Nordberg H.P."/>
            <person name="Cantor M.N."/>
            <person name="Hua S.X."/>
            <person name="Woyke T."/>
            <person name="Kerfeld C.A."/>
        </authorList>
    </citation>
    <scope>NUCLEOTIDE SEQUENCE [LARGE SCALE GENOMIC DNA]</scope>
    <source>
        <strain evidence="7 8">PCC 7113</strain>
    </source>
</reference>
<dbReference type="EC" id="2.7.13.3" evidence="2"/>